<dbReference type="Pfam" id="PF01177">
    <property type="entry name" value="Asp_Glu_race"/>
    <property type="match status" value="1"/>
</dbReference>
<reference evidence="3 4" key="1">
    <citation type="submission" date="2020-07" db="EMBL/GenBank/DDBJ databases">
        <title>Taxonomic revisions and descriptions of new bacterial species based on genomic comparisons in the high-G+C-content subgroup of the family Alcaligenaceae.</title>
        <authorList>
            <person name="Szabo A."/>
            <person name="Felfoldi T."/>
        </authorList>
    </citation>
    <scope>NUCLEOTIDE SEQUENCE [LARGE SCALE GENOMIC DNA]</scope>
    <source>
        <strain evidence="3 4">LMG 24012</strain>
    </source>
</reference>
<dbReference type="PANTHER" id="PTHR21198:SF7">
    <property type="entry name" value="ASPARTATE-GLUTAMATE RACEMASE FAMILY"/>
    <property type="match status" value="1"/>
</dbReference>
<dbReference type="Proteomes" id="UP000559809">
    <property type="component" value="Unassembled WGS sequence"/>
</dbReference>
<comment type="similarity">
    <text evidence="1">Belongs to the aspartate/glutamate racemases family.</text>
</comment>
<gene>
    <name evidence="3" type="ORF">H0A72_13280</name>
</gene>
<keyword evidence="4" id="KW-1185">Reference proteome</keyword>
<dbReference type="Gene3D" id="3.40.50.1860">
    <property type="match status" value="2"/>
</dbReference>
<sequence length="230" mass="25094">MKTIGLLGGMSWESTVDYYRGINTGIKQALGGLHSARIVLYSVDFQPIERLQHAGDWPAAGRVLADAARRVEAAGADGLLLCTNTMHKVADEIERAVSIPFLHIADPTAAALVRDGVERVGLLGTAFTMEQDFYKGRLRDRHGLEVMVPGDEGRKAVHEIIYQELCQGSIRAESRQRYLEIIDELARRGAQAVILGCTEIGLLVKQGDTAVPLYDTTQLHVGRAVDFALG</sequence>
<dbReference type="NCBIfam" id="TIGR00035">
    <property type="entry name" value="asp_race"/>
    <property type="match status" value="1"/>
</dbReference>
<protein>
    <submittedName>
        <fullName evidence="3">Aspartate/glutamate racemase family protein</fullName>
    </submittedName>
</protein>
<dbReference type="InterPro" id="IPR015942">
    <property type="entry name" value="Asp/Glu/hydantoin_racemase"/>
</dbReference>
<evidence type="ECO:0000313" key="4">
    <source>
        <dbReference type="Proteomes" id="UP000559809"/>
    </source>
</evidence>
<keyword evidence="2" id="KW-0413">Isomerase</keyword>
<evidence type="ECO:0000256" key="2">
    <source>
        <dbReference type="ARBA" id="ARBA00023235"/>
    </source>
</evidence>
<dbReference type="InterPro" id="IPR004380">
    <property type="entry name" value="Asp_race"/>
</dbReference>
<dbReference type="InterPro" id="IPR001920">
    <property type="entry name" value="Asp/Glu_race"/>
</dbReference>
<dbReference type="PROSITE" id="PS00924">
    <property type="entry name" value="ASP_GLU_RACEMASE_2"/>
    <property type="match status" value="1"/>
</dbReference>
<evidence type="ECO:0000256" key="1">
    <source>
        <dbReference type="ARBA" id="ARBA00007847"/>
    </source>
</evidence>
<dbReference type="EMBL" id="JACCEM010000006">
    <property type="protein sequence ID" value="NYT50285.1"/>
    <property type="molecule type" value="Genomic_DNA"/>
</dbReference>
<accession>A0A853FWB1</accession>
<proteinExistence type="inferred from homology"/>
<dbReference type="AlphaFoldDB" id="A0A853FWB1"/>
<evidence type="ECO:0000313" key="3">
    <source>
        <dbReference type="EMBL" id="NYT50285.1"/>
    </source>
</evidence>
<dbReference type="GO" id="GO:0047661">
    <property type="term" value="F:amino-acid racemase activity"/>
    <property type="evidence" value="ECO:0007669"/>
    <property type="project" value="InterPro"/>
</dbReference>
<comment type="caution">
    <text evidence="3">The sequence shown here is derived from an EMBL/GenBank/DDBJ whole genome shotgun (WGS) entry which is preliminary data.</text>
</comment>
<dbReference type="PANTHER" id="PTHR21198">
    <property type="entry name" value="GLUTAMATE RACEMASE"/>
    <property type="match status" value="1"/>
</dbReference>
<dbReference type="SUPFAM" id="SSF53681">
    <property type="entry name" value="Aspartate/glutamate racemase"/>
    <property type="match status" value="2"/>
</dbReference>
<dbReference type="RefSeq" id="WP_180156061.1">
    <property type="nucleotide sequence ID" value="NZ_JACCEM010000006.1"/>
</dbReference>
<name>A0A853FWB1_9BURK</name>
<organism evidence="3 4">
    <name type="scientific">Parapusillimonas granuli</name>
    <dbReference type="NCBI Taxonomy" id="380911"/>
    <lineage>
        <taxon>Bacteria</taxon>
        <taxon>Pseudomonadati</taxon>
        <taxon>Pseudomonadota</taxon>
        <taxon>Betaproteobacteria</taxon>
        <taxon>Burkholderiales</taxon>
        <taxon>Alcaligenaceae</taxon>
        <taxon>Parapusillimonas</taxon>
    </lineage>
</organism>
<dbReference type="InterPro" id="IPR033134">
    <property type="entry name" value="Asp/Glu_racemase_AS_2"/>
</dbReference>